<dbReference type="EMBL" id="CP091508">
    <property type="protein sequence ID" value="UOO81123.1"/>
    <property type="molecule type" value="Genomic_DNA"/>
</dbReference>
<keyword evidence="2" id="KW-1185">Reference proteome</keyword>
<dbReference type="Proteomes" id="UP000829817">
    <property type="component" value="Chromosome"/>
</dbReference>
<sequence>MAPSPVGEGWGEGGKPQVCFIAHSVIIIFRRPHYCSSLAACALSLTLSHGRGNSVAVVFAVACFGRRLFSRQSFTASAT</sequence>
<protein>
    <submittedName>
        <fullName evidence="1">Uncharacterized protein</fullName>
    </submittedName>
</protein>
<organism evidence="1 2">
    <name type="scientific">Uruburuella testudinis</name>
    <dbReference type="NCBI Taxonomy" id="1282863"/>
    <lineage>
        <taxon>Bacteria</taxon>
        <taxon>Pseudomonadati</taxon>
        <taxon>Pseudomonadota</taxon>
        <taxon>Betaproteobacteria</taxon>
        <taxon>Neisseriales</taxon>
        <taxon>Neisseriaceae</taxon>
        <taxon>Uruburuella</taxon>
    </lineage>
</organism>
<evidence type="ECO:0000313" key="2">
    <source>
        <dbReference type="Proteomes" id="UP000829817"/>
    </source>
</evidence>
<name>A0ABY4DPZ1_9NEIS</name>
<accession>A0ABY4DPZ1</accession>
<proteinExistence type="predicted"/>
<reference evidence="1 2" key="1">
    <citation type="journal article" date="2022" name="Res Sq">
        <title>Evolution of multicellular longitudinally dividing oral cavity symbionts (Neisseriaceae).</title>
        <authorList>
            <person name="Nyongesa S."/>
            <person name="Weber P."/>
            <person name="Bernet E."/>
            <person name="Pullido F."/>
            <person name="Nieckarz M."/>
            <person name="Delaby M."/>
            <person name="Nieves C."/>
            <person name="Viehboeck T."/>
            <person name="Krause N."/>
            <person name="Rivera-Millot A."/>
            <person name="Nakamura A."/>
            <person name="Vischer N."/>
            <person name="VanNieuwenhze M."/>
            <person name="Brun Y."/>
            <person name="Cava F."/>
            <person name="Bulgheresi S."/>
            <person name="Veyrier F."/>
        </authorList>
    </citation>
    <scope>NUCLEOTIDE SEQUENCE [LARGE SCALE GENOMIC DNA]</scope>
    <source>
        <strain evidence="1 2">CCUG 63373m</strain>
    </source>
</reference>
<gene>
    <name evidence="1" type="ORF">LVJ83_09055</name>
</gene>
<evidence type="ECO:0000313" key="1">
    <source>
        <dbReference type="EMBL" id="UOO81123.1"/>
    </source>
</evidence>
<dbReference type="RefSeq" id="WP_244784190.1">
    <property type="nucleotide sequence ID" value="NZ_CP091508.1"/>
</dbReference>